<sequence>MFAFRTPSAILGGPFRHVMNLFSLITPYYRPFDSTALDNPSGPSYIIESETTTRKTATAASFAGPTIESLRRQSIPKKNALRFECSTTRKTLDDRCRSAAVGCHLSDSSKKRN</sequence>
<accession>A0A834MA83</accession>
<evidence type="ECO:0000313" key="2">
    <source>
        <dbReference type="Proteomes" id="UP000625711"/>
    </source>
</evidence>
<comment type="caution">
    <text evidence="1">The sequence shown here is derived from an EMBL/GenBank/DDBJ whole genome shotgun (WGS) entry which is preliminary data.</text>
</comment>
<proteinExistence type="predicted"/>
<dbReference type="Proteomes" id="UP000625711">
    <property type="component" value="Unassembled WGS sequence"/>
</dbReference>
<keyword evidence="2" id="KW-1185">Reference proteome</keyword>
<protein>
    <submittedName>
        <fullName evidence="1">Uncharacterized protein</fullName>
    </submittedName>
</protein>
<name>A0A834MA83_RHYFE</name>
<gene>
    <name evidence="1" type="ORF">GWI33_014921</name>
</gene>
<dbReference type="AlphaFoldDB" id="A0A834MA83"/>
<organism evidence="1 2">
    <name type="scientific">Rhynchophorus ferrugineus</name>
    <name type="common">Red palm weevil</name>
    <name type="synonym">Curculio ferrugineus</name>
    <dbReference type="NCBI Taxonomy" id="354439"/>
    <lineage>
        <taxon>Eukaryota</taxon>
        <taxon>Metazoa</taxon>
        <taxon>Ecdysozoa</taxon>
        <taxon>Arthropoda</taxon>
        <taxon>Hexapoda</taxon>
        <taxon>Insecta</taxon>
        <taxon>Pterygota</taxon>
        <taxon>Neoptera</taxon>
        <taxon>Endopterygota</taxon>
        <taxon>Coleoptera</taxon>
        <taxon>Polyphaga</taxon>
        <taxon>Cucujiformia</taxon>
        <taxon>Curculionidae</taxon>
        <taxon>Dryophthorinae</taxon>
        <taxon>Rhynchophorus</taxon>
    </lineage>
</organism>
<reference evidence="1" key="1">
    <citation type="submission" date="2020-08" db="EMBL/GenBank/DDBJ databases">
        <title>Genome sequencing and assembly of the red palm weevil Rhynchophorus ferrugineus.</title>
        <authorList>
            <person name="Dias G.B."/>
            <person name="Bergman C.M."/>
            <person name="Manee M."/>
        </authorList>
    </citation>
    <scope>NUCLEOTIDE SEQUENCE</scope>
    <source>
        <strain evidence="1">AA-2017</strain>
        <tissue evidence="1">Whole larva</tissue>
    </source>
</reference>
<evidence type="ECO:0000313" key="1">
    <source>
        <dbReference type="EMBL" id="KAF7272280.1"/>
    </source>
</evidence>
<dbReference type="EMBL" id="JAACXV010013792">
    <property type="protein sequence ID" value="KAF7272280.1"/>
    <property type="molecule type" value="Genomic_DNA"/>
</dbReference>